<dbReference type="GO" id="GO:0008270">
    <property type="term" value="F:zinc ion binding"/>
    <property type="evidence" value="ECO:0007669"/>
    <property type="project" value="InterPro"/>
</dbReference>
<reference evidence="7" key="1">
    <citation type="submission" date="2014-11" db="EMBL/GenBank/DDBJ databases">
        <authorList>
            <person name="Amaro Gonzalez C."/>
        </authorList>
    </citation>
    <scope>NUCLEOTIDE SEQUENCE</scope>
</reference>
<name>A0A0E9WUD0_ANGAN</name>
<dbReference type="InterPro" id="IPR003604">
    <property type="entry name" value="Matrin/U1-like-C_Znf_C2H2"/>
</dbReference>
<dbReference type="Pfam" id="PF00076">
    <property type="entry name" value="RRM_1"/>
    <property type="match status" value="1"/>
</dbReference>
<dbReference type="InterPro" id="IPR034388">
    <property type="entry name" value="Star-PAP_RRM"/>
</dbReference>
<dbReference type="PANTHER" id="PTHR12271">
    <property type="entry name" value="POLY A POLYMERASE CID PAP -RELATED"/>
    <property type="match status" value="1"/>
</dbReference>
<dbReference type="EC" id="2.7.7.19" evidence="2"/>
<dbReference type="InterPro" id="IPR013087">
    <property type="entry name" value="Znf_C2H2_type"/>
</dbReference>
<dbReference type="FunFam" id="3.30.70.330:FF:000305">
    <property type="entry name" value="speckle targeted PIP5K1A-regulated poly(A) polymerase"/>
    <property type="match status" value="1"/>
</dbReference>
<dbReference type="GO" id="GO:0016607">
    <property type="term" value="C:nuclear speck"/>
    <property type="evidence" value="ECO:0007669"/>
    <property type="project" value="TreeGrafter"/>
</dbReference>
<protein>
    <recommendedName>
        <fullName evidence="2">polynucleotide adenylyltransferase</fullName>
        <ecNumber evidence="2">2.7.7.19</ecNumber>
    </recommendedName>
</protein>
<dbReference type="SUPFAM" id="SSF54928">
    <property type="entry name" value="RNA-binding domain, RBD"/>
    <property type="match status" value="1"/>
</dbReference>
<dbReference type="InterPro" id="IPR012677">
    <property type="entry name" value="Nucleotide-bd_a/b_plait_sf"/>
</dbReference>
<evidence type="ECO:0000259" key="6">
    <source>
        <dbReference type="PROSITE" id="PS50102"/>
    </source>
</evidence>
<evidence type="ECO:0000256" key="4">
    <source>
        <dbReference type="ARBA" id="ARBA00048830"/>
    </source>
</evidence>
<dbReference type="PROSITE" id="PS50102">
    <property type="entry name" value="RRM"/>
    <property type="match status" value="1"/>
</dbReference>
<comment type="similarity">
    <text evidence="1">Belongs to the DNA polymerase type-B-like family.</text>
</comment>
<dbReference type="InterPro" id="IPR000504">
    <property type="entry name" value="RRM_dom"/>
</dbReference>
<dbReference type="SMART" id="SM00451">
    <property type="entry name" value="ZnF_U1"/>
    <property type="match status" value="1"/>
</dbReference>
<comment type="catalytic activity">
    <reaction evidence="4">
        <text>RNA(n) + ATP = RNA(n)-3'-adenine ribonucleotide + diphosphate</text>
        <dbReference type="Rhea" id="RHEA:11332"/>
        <dbReference type="Rhea" id="RHEA-COMP:14527"/>
        <dbReference type="Rhea" id="RHEA-COMP:17347"/>
        <dbReference type="ChEBI" id="CHEBI:30616"/>
        <dbReference type="ChEBI" id="CHEBI:33019"/>
        <dbReference type="ChEBI" id="CHEBI:140395"/>
        <dbReference type="ChEBI" id="CHEBI:173115"/>
        <dbReference type="EC" id="2.7.7.19"/>
    </reaction>
</comment>
<keyword evidence="5" id="KW-0694">RNA-binding</keyword>
<dbReference type="PANTHER" id="PTHR12271:SF127">
    <property type="entry name" value="SPECKLE TARGETED PIP5K1A-REGULATED POLY(A) POLYMERASE"/>
    <property type="match status" value="1"/>
</dbReference>
<evidence type="ECO:0000256" key="3">
    <source>
        <dbReference type="ARBA" id="ARBA00023211"/>
    </source>
</evidence>
<dbReference type="Pfam" id="PF12874">
    <property type="entry name" value="zf-met"/>
    <property type="match status" value="1"/>
</dbReference>
<organism evidence="7">
    <name type="scientific">Anguilla anguilla</name>
    <name type="common">European freshwater eel</name>
    <name type="synonym">Muraena anguilla</name>
    <dbReference type="NCBI Taxonomy" id="7936"/>
    <lineage>
        <taxon>Eukaryota</taxon>
        <taxon>Metazoa</taxon>
        <taxon>Chordata</taxon>
        <taxon>Craniata</taxon>
        <taxon>Vertebrata</taxon>
        <taxon>Euteleostomi</taxon>
        <taxon>Actinopterygii</taxon>
        <taxon>Neopterygii</taxon>
        <taxon>Teleostei</taxon>
        <taxon>Anguilliformes</taxon>
        <taxon>Anguillidae</taxon>
        <taxon>Anguilla</taxon>
    </lineage>
</organism>
<dbReference type="Gene3D" id="3.30.70.330">
    <property type="match status" value="1"/>
</dbReference>
<dbReference type="SMART" id="SM00360">
    <property type="entry name" value="RRM"/>
    <property type="match status" value="1"/>
</dbReference>
<dbReference type="GO" id="GO:0031123">
    <property type="term" value="P:RNA 3'-end processing"/>
    <property type="evidence" value="ECO:0007669"/>
    <property type="project" value="TreeGrafter"/>
</dbReference>
<dbReference type="AlphaFoldDB" id="A0A0E9WUD0"/>
<dbReference type="PROSITE" id="PS00028">
    <property type="entry name" value="ZINC_FINGER_C2H2_1"/>
    <property type="match status" value="1"/>
</dbReference>
<reference evidence="7" key="2">
    <citation type="journal article" date="2015" name="Fish Shellfish Immunol.">
        <title>Early steps in the European eel (Anguilla anguilla)-Vibrio vulnificus interaction in the gills: Role of the RtxA13 toxin.</title>
        <authorList>
            <person name="Callol A."/>
            <person name="Pajuelo D."/>
            <person name="Ebbesson L."/>
            <person name="Teles M."/>
            <person name="MacKenzie S."/>
            <person name="Amaro C."/>
        </authorList>
    </citation>
    <scope>NUCLEOTIDE SEQUENCE</scope>
</reference>
<accession>A0A0E9WUD0</accession>
<feature type="domain" description="RRM" evidence="6">
    <location>
        <begin position="55"/>
        <end position="127"/>
    </location>
</feature>
<dbReference type="GO" id="GO:1990817">
    <property type="term" value="F:poly(A) RNA polymerase activity"/>
    <property type="evidence" value="ECO:0007669"/>
    <property type="project" value="UniProtKB-EC"/>
</dbReference>
<proteinExistence type="inferred from homology"/>
<keyword evidence="3" id="KW-0464">Manganese</keyword>
<dbReference type="InterPro" id="IPR035979">
    <property type="entry name" value="RBD_domain_sf"/>
</dbReference>
<dbReference type="GO" id="GO:0003723">
    <property type="term" value="F:RNA binding"/>
    <property type="evidence" value="ECO:0007669"/>
    <property type="project" value="UniProtKB-UniRule"/>
</dbReference>
<dbReference type="CDD" id="cd12279">
    <property type="entry name" value="RRM_TUT1"/>
    <property type="match status" value="1"/>
</dbReference>
<evidence type="ECO:0000256" key="5">
    <source>
        <dbReference type="PROSITE-ProRule" id="PRU00176"/>
    </source>
</evidence>
<dbReference type="Gene3D" id="3.30.160.60">
    <property type="entry name" value="Classic Zinc Finger"/>
    <property type="match status" value="1"/>
</dbReference>
<sequence length="184" mass="21030">MEFNSDIQSVLKGGFHCKLCDTHVPNKASLDDHLKGRKHQKLSSVRATRKAQAENSLFVTGFARQTSQLQLVDYFQQFGPVAEVIMDKKKGVYAIVEFCETEGMESAFSQPQHILEGQKLRVKPREKKEFKYIPKKKQYPRNLHLSVEHLSQELCQAASVCFTPFQCFKFLMNCQTLLIQSSGV</sequence>
<evidence type="ECO:0000256" key="2">
    <source>
        <dbReference type="ARBA" id="ARBA00012388"/>
    </source>
</evidence>
<evidence type="ECO:0000313" key="7">
    <source>
        <dbReference type="EMBL" id="JAH93145.1"/>
    </source>
</evidence>
<dbReference type="EMBL" id="GBXM01015432">
    <property type="protein sequence ID" value="JAH93145.1"/>
    <property type="molecule type" value="Transcribed_RNA"/>
</dbReference>
<evidence type="ECO:0000256" key="1">
    <source>
        <dbReference type="ARBA" id="ARBA00008593"/>
    </source>
</evidence>